<reference evidence="2" key="1">
    <citation type="submission" date="2021-10" db="EMBL/GenBank/DDBJ databases">
        <title>Streptomyces nigrumlapis sp.nov.,an antimicrobial producing actinobacterium isolated from Black Gobi rocks.</title>
        <authorList>
            <person name="Wen Y."/>
            <person name="Zhang W."/>
            <person name="Liu X.G."/>
        </authorList>
    </citation>
    <scope>NUCLEOTIDE SEQUENCE</scope>
    <source>
        <strain evidence="2">ST13-2-2</strain>
    </source>
</reference>
<dbReference type="RefSeq" id="WP_248862449.1">
    <property type="nucleotide sequence ID" value="NZ_CP086322.1"/>
</dbReference>
<proteinExistence type="predicted"/>
<sequence length="153" mass="15443">MTTPTEGRGGYRRPANPAPVSGPGPLARRTDGGPGQPVRTPTGGAYGEGVELERLQQAAPLAESPGGEEMAPGVDLEGLTGFGEPSGEPGTPVTAGAELGAGPGLEALGLTPQQDADMETLITYLPALERMANVPGASKATRNLVRFIKSQAG</sequence>
<evidence type="ECO:0000313" key="3">
    <source>
        <dbReference type="Proteomes" id="UP000830115"/>
    </source>
</evidence>
<organism evidence="2 3">
    <name type="scientific">Streptomyces halobius</name>
    <dbReference type="NCBI Taxonomy" id="2879846"/>
    <lineage>
        <taxon>Bacteria</taxon>
        <taxon>Bacillati</taxon>
        <taxon>Actinomycetota</taxon>
        <taxon>Actinomycetes</taxon>
        <taxon>Kitasatosporales</taxon>
        <taxon>Streptomycetaceae</taxon>
        <taxon>Streptomyces</taxon>
    </lineage>
</organism>
<evidence type="ECO:0000313" key="2">
    <source>
        <dbReference type="EMBL" id="UQA91641.1"/>
    </source>
</evidence>
<name>A0ABY4M1K9_9ACTN</name>
<protein>
    <submittedName>
        <fullName evidence="2">Uncharacterized protein</fullName>
    </submittedName>
</protein>
<evidence type="ECO:0000256" key="1">
    <source>
        <dbReference type="SAM" id="MobiDB-lite"/>
    </source>
</evidence>
<feature type="compositionally biased region" description="Low complexity" evidence="1">
    <location>
        <begin position="94"/>
        <end position="112"/>
    </location>
</feature>
<feature type="region of interest" description="Disordered" evidence="1">
    <location>
        <begin position="1"/>
        <end position="113"/>
    </location>
</feature>
<accession>A0ABY4M1K9</accession>
<keyword evidence="3" id="KW-1185">Reference proteome</keyword>
<gene>
    <name evidence="2" type="ORF">K9S39_07000</name>
</gene>
<dbReference type="Proteomes" id="UP000830115">
    <property type="component" value="Chromosome"/>
</dbReference>
<dbReference type="EMBL" id="CP086322">
    <property type="protein sequence ID" value="UQA91641.1"/>
    <property type="molecule type" value="Genomic_DNA"/>
</dbReference>